<dbReference type="PRINTS" id="PR00320">
    <property type="entry name" value="GPROTEINBRPT"/>
</dbReference>
<sequence>MGAQGSKQGGQVKKKKYKGHLIQTLDQHDGGINCMSLSEDGSVLATGSEDKMARLWSTKTEECECIGILQGHEDYITCIIMEDNFVVTGSADKTIRKWDICTCDCVLIFSGHSSPVNRIICTGDFIFSSSYDRTSRCWDFDSAECVRIFSGHKRGVYPMVFIPADEEDVNVDTFDWEGNKDILITGSADFTARSWSFETGKTLKIFKGHTGTITCMGADPAGQILYTGSTDTTVKSWNIAKGENLKTFEGHNAPVLCMSVQNKILYTGSSDWTGKSWVVEFGDCTRTYKGHKHSVSCIKFCDGLLVTGSGDGISRIYEVKSGSLKFMTRSHAGVVNALQVVDDRLFTGSHDGTVKVWDISGVREEIGVLKEDGEEEDEEETRIILDGLNDEDYEDYLNGDTESMYLRDSPVPNTRNGKSNNDQLMDMV</sequence>
<evidence type="ECO:0000256" key="3">
    <source>
        <dbReference type="PROSITE-ProRule" id="PRU00221"/>
    </source>
</evidence>
<dbReference type="SMART" id="SM00320">
    <property type="entry name" value="WD40"/>
    <property type="match status" value="8"/>
</dbReference>
<evidence type="ECO:0000256" key="2">
    <source>
        <dbReference type="ARBA" id="ARBA00022737"/>
    </source>
</evidence>
<feature type="repeat" description="WD" evidence="3">
    <location>
        <begin position="206"/>
        <end position="247"/>
    </location>
</feature>
<feature type="repeat" description="WD" evidence="3">
    <location>
        <begin position="288"/>
        <end position="327"/>
    </location>
</feature>
<dbReference type="PANTHER" id="PTHR19848">
    <property type="entry name" value="WD40 REPEAT PROTEIN"/>
    <property type="match status" value="1"/>
</dbReference>
<feature type="repeat" description="WD" evidence="3">
    <location>
        <begin position="25"/>
        <end position="66"/>
    </location>
</feature>
<reference evidence="5" key="1">
    <citation type="submission" date="2020-06" db="EMBL/GenBank/DDBJ databases">
        <title>Draft genome of Bugula neritina, a colonial animal packing powerful symbionts and potential medicines.</title>
        <authorList>
            <person name="Rayko M."/>
        </authorList>
    </citation>
    <scope>NUCLEOTIDE SEQUENCE [LARGE SCALE GENOMIC DNA]</scope>
    <source>
        <strain evidence="5">Kwan_BN1</strain>
    </source>
</reference>
<keyword evidence="1 3" id="KW-0853">WD repeat</keyword>
<evidence type="ECO:0000256" key="4">
    <source>
        <dbReference type="SAM" id="MobiDB-lite"/>
    </source>
</evidence>
<feature type="compositionally biased region" description="Polar residues" evidence="4">
    <location>
        <begin position="411"/>
        <end position="428"/>
    </location>
</feature>
<dbReference type="SUPFAM" id="SSF50978">
    <property type="entry name" value="WD40 repeat-like"/>
    <property type="match status" value="2"/>
</dbReference>
<organism evidence="5 6">
    <name type="scientific">Bugula neritina</name>
    <name type="common">Brown bryozoan</name>
    <name type="synonym">Sertularia neritina</name>
    <dbReference type="NCBI Taxonomy" id="10212"/>
    <lineage>
        <taxon>Eukaryota</taxon>
        <taxon>Metazoa</taxon>
        <taxon>Spiralia</taxon>
        <taxon>Lophotrochozoa</taxon>
        <taxon>Bryozoa</taxon>
        <taxon>Gymnolaemata</taxon>
        <taxon>Cheilostomatida</taxon>
        <taxon>Flustrina</taxon>
        <taxon>Buguloidea</taxon>
        <taxon>Bugulidae</taxon>
        <taxon>Bugula</taxon>
    </lineage>
</organism>
<dbReference type="CDD" id="cd00200">
    <property type="entry name" value="WD40"/>
    <property type="match status" value="1"/>
</dbReference>
<dbReference type="InterPro" id="IPR036322">
    <property type="entry name" value="WD40_repeat_dom_sf"/>
</dbReference>
<feature type="repeat" description="WD" evidence="3">
    <location>
        <begin position="109"/>
        <end position="148"/>
    </location>
</feature>
<protein>
    <submittedName>
        <fullName evidence="5">WDR86</fullName>
    </submittedName>
</protein>
<proteinExistence type="predicted"/>
<comment type="caution">
    <text evidence="5">The sequence shown here is derived from an EMBL/GenBank/DDBJ whole genome shotgun (WGS) entry which is preliminary data.</text>
</comment>
<dbReference type="PROSITE" id="PS50294">
    <property type="entry name" value="WD_REPEATS_REGION"/>
    <property type="match status" value="4"/>
</dbReference>
<keyword evidence="6" id="KW-1185">Reference proteome</keyword>
<dbReference type="Proteomes" id="UP000593567">
    <property type="component" value="Unassembled WGS sequence"/>
</dbReference>
<dbReference type="PANTHER" id="PTHR19848:SF8">
    <property type="entry name" value="F-BOX AND WD REPEAT DOMAIN CONTAINING 7"/>
    <property type="match status" value="1"/>
</dbReference>
<evidence type="ECO:0000256" key="1">
    <source>
        <dbReference type="ARBA" id="ARBA00022574"/>
    </source>
</evidence>
<accession>A0A7J7J4T5</accession>
<dbReference type="OrthoDB" id="674604at2759"/>
<gene>
    <name evidence="5" type="ORF">EB796_021241</name>
</gene>
<dbReference type="EMBL" id="VXIV02003173">
    <property type="protein sequence ID" value="KAF6020438.1"/>
    <property type="molecule type" value="Genomic_DNA"/>
</dbReference>
<dbReference type="InterPro" id="IPR020472">
    <property type="entry name" value="WD40_PAC1"/>
</dbReference>
<name>A0A7J7J4T5_BUGNE</name>
<feature type="repeat" description="WD" evidence="3">
    <location>
        <begin position="69"/>
        <end position="100"/>
    </location>
</feature>
<dbReference type="InterPro" id="IPR001680">
    <property type="entry name" value="WD40_rpt"/>
</dbReference>
<dbReference type="PROSITE" id="PS00678">
    <property type="entry name" value="WD_REPEATS_1"/>
    <property type="match status" value="2"/>
</dbReference>
<dbReference type="InterPro" id="IPR019775">
    <property type="entry name" value="WD40_repeat_CS"/>
</dbReference>
<dbReference type="Gene3D" id="2.130.10.10">
    <property type="entry name" value="YVTN repeat-like/Quinoprotein amine dehydrogenase"/>
    <property type="match status" value="3"/>
</dbReference>
<dbReference type="Pfam" id="PF00400">
    <property type="entry name" value="WD40"/>
    <property type="match status" value="7"/>
</dbReference>
<evidence type="ECO:0000313" key="5">
    <source>
        <dbReference type="EMBL" id="KAF6020438.1"/>
    </source>
</evidence>
<keyword evidence="2" id="KW-0677">Repeat</keyword>
<feature type="region of interest" description="Disordered" evidence="4">
    <location>
        <begin position="403"/>
        <end position="428"/>
    </location>
</feature>
<dbReference type="PROSITE" id="PS50082">
    <property type="entry name" value="WD_REPEATS_2"/>
    <property type="match status" value="7"/>
</dbReference>
<feature type="repeat" description="WD" evidence="3">
    <location>
        <begin position="164"/>
        <end position="205"/>
    </location>
</feature>
<evidence type="ECO:0000313" key="6">
    <source>
        <dbReference type="Proteomes" id="UP000593567"/>
    </source>
</evidence>
<feature type="repeat" description="WD" evidence="3">
    <location>
        <begin position="328"/>
        <end position="360"/>
    </location>
</feature>
<dbReference type="AlphaFoldDB" id="A0A7J7J4T5"/>
<dbReference type="InterPro" id="IPR015943">
    <property type="entry name" value="WD40/YVTN_repeat-like_dom_sf"/>
</dbReference>